<name>A0A2P2IIE7_RHIMU</name>
<evidence type="ECO:0000313" key="2">
    <source>
        <dbReference type="EMBL" id="MBW80937.1"/>
    </source>
</evidence>
<proteinExistence type="predicted"/>
<protein>
    <submittedName>
        <fullName evidence="2">Uncharacterized protein</fullName>
    </submittedName>
</protein>
<dbReference type="AlphaFoldDB" id="A0A2P2IIE7"/>
<keyword evidence="1" id="KW-0472">Membrane</keyword>
<reference evidence="2" key="1">
    <citation type="submission" date="2018-02" db="EMBL/GenBank/DDBJ databases">
        <title>Rhizophora mucronata_Transcriptome.</title>
        <authorList>
            <person name="Meera S.P."/>
            <person name="Sreeshan A."/>
            <person name="Augustine A."/>
        </authorList>
    </citation>
    <scope>NUCLEOTIDE SEQUENCE</scope>
    <source>
        <tissue evidence="2">Leaf</tissue>
    </source>
</reference>
<keyword evidence="1" id="KW-0812">Transmembrane</keyword>
<dbReference type="EMBL" id="GGEC01000454">
    <property type="protein sequence ID" value="MBW80937.1"/>
    <property type="molecule type" value="Transcribed_RNA"/>
</dbReference>
<sequence>MDFTILRNHVDKMRKVYFCHYFLSLPCQIKARSSFITILSVIIHLVFIRSCFLYSSRK</sequence>
<feature type="transmembrane region" description="Helical" evidence="1">
    <location>
        <begin position="35"/>
        <end position="54"/>
    </location>
</feature>
<evidence type="ECO:0000256" key="1">
    <source>
        <dbReference type="SAM" id="Phobius"/>
    </source>
</evidence>
<organism evidence="2">
    <name type="scientific">Rhizophora mucronata</name>
    <name type="common">Asiatic mangrove</name>
    <dbReference type="NCBI Taxonomy" id="61149"/>
    <lineage>
        <taxon>Eukaryota</taxon>
        <taxon>Viridiplantae</taxon>
        <taxon>Streptophyta</taxon>
        <taxon>Embryophyta</taxon>
        <taxon>Tracheophyta</taxon>
        <taxon>Spermatophyta</taxon>
        <taxon>Magnoliopsida</taxon>
        <taxon>eudicotyledons</taxon>
        <taxon>Gunneridae</taxon>
        <taxon>Pentapetalae</taxon>
        <taxon>rosids</taxon>
        <taxon>fabids</taxon>
        <taxon>Malpighiales</taxon>
        <taxon>Rhizophoraceae</taxon>
        <taxon>Rhizophora</taxon>
    </lineage>
</organism>
<keyword evidence="1" id="KW-1133">Transmembrane helix</keyword>
<accession>A0A2P2IIE7</accession>